<keyword evidence="2" id="KW-1133">Transmembrane helix</keyword>
<feature type="region of interest" description="Disordered" evidence="1">
    <location>
        <begin position="639"/>
        <end position="661"/>
    </location>
</feature>
<feature type="compositionally biased region" description="Basic residues" evidence="1">
    <location>
        <begin position="593"/>
        <end position="604"/>
    </location>
</feature>
<dbReference type="EMBL" id="JACAZF010000001">
    <property type="protein sequence ID" value="KAF7315694.1"/>
    <property type="molecule type" value="Genomic_DNA"/>
</dbReference>
<dbReference type="Gene3D" id="2.60.120.260">
    <property type="entry name" value="Galactose-binding domain-like"/>
    <property type="match status" value="2"/>
</dbReference>
<proteinExistence type="predicted"/>
<protein>
    <submittedName>
        <fullName evidence="3">Uncharacterized protein</fullName>
    </submittedName>
</protein>
<name>A0A8H6TEA3_9AGAR</name>
<dbReference type="Proteomes" id="UP000636479">
    <property type="component" value="Unassembled WGS sequence"/>
</dbReference>
<dbReference type="GeneID" id="59340323"/>
<keyword evidence="2" id="KW-0472">Membrane</keyword>
<keyword evidence="2" id="KW-0812">Transmembrane</keyword>
<feature type="region of interest" description="Disordered" evidence="1">
    <location>
        <begin position="577"/>
        <end position="618"/>
    </location>
</feature>
<dbReference type="RefSeq" id="XP_037225717.1">
    <property type="nucleotide sequence ID" value="XM_037357807.1"/>
</dbReference>
<evidence type="ECO:0000313" key="4">
    <source>
        <dbReference type="Proteomes" id="UP000636479"/>
    </source>
</evidence>
<accession>A0A8H6TEA3</accession>
<feature type="compositionally biased region" description="Polar residues" evidence="1">
    <location>
        <begin position="684"/>
        <end position="700"/>
    </location>
</feature>
<comment type="caution">
    <text evidence="3">The sequence shown here is derived from an EMBL/GenBank/DDBJ whole genome shotgun (WGS) entry which is preliminary data.</text>
</comment>
<sequence length="888" mass="94967">MAVVQFNVNDTSPTFSFFPRADTFSPPNISAGWEPFWTQPGFSASPETIGSGQSSHITSLDGASFILHWKGTGIQLFGNVTRSSFSISIDGQPTHSPTADLDSNLLFNLQNLPNLPHTLSFVVQATGQVPIVQLISAVISAPPSPANISIANFTEVVLNETAWSYQGRWSFLNDSDSSQRSATAGDKATLHFQGTSFLLRGSTSPDAGNYSVTLDNVTTTYNARSSFAQSDSLLFFASGLDANTLHHVEIDNTEGATLILPIRGASVFSLPDNATNSTSGTSAAASAAVSPSNGGGLSSGTIAALVLAGVLIFFIVVCVLVYFLVYRPYKRRQRLLQQPQKEEDLQDTGSVLVVDIAPDAVTKSYYDHHSGPSQAPANQRSGFARWKEEVEGGRLGSWSRGALGIAFRHSDSSGRRGTSGSSVEYYDLDGSSNGYKSSSSEGYTNQRKGKGKERGSRWSLKGKREKSASPQFKLEFPIDDPPPAAGSHLTVPTEISSLSYMSSPSIHPTTIPSEPPTPPPFPNTHSRVNSNNPLLVSEDPTPTSRPRLDDRGSVREYDAVDDGQSIIGDGAVRIALRSLSPRTSENEQSPRQSTKRRKEKRVKREKTPSPLAADAGGLTLRATSPFQVDFNGARLSGQSRVRFEGDSGGKAKPPKSSGHLKDISFLDFTSSSEASVMTRSRDYSVSSHSFGPQSHWSAEANSSNERKSRSNSSNLPLGEPKSRWSATTAPSSDAHHQDASNGSSDSNFPFPVSLPTSPHHPAGTFIPPSHHPAESTMSSLNSHPLSDDNLTSPTDSYPLSVSDIHFRHSDSEEPSTSRATSGIPGHPPLPSAPPEEEEQQQSYIVQRVAGISTPSPSIGTTMLATTPTPTATRFTSSPGTRPAGHTTR</sequence>
<feature type="region of interest" description="Disordered" evidence="1">
    <location>
        <begin position="684"/>
        <end position="888"/>
    </location>
</feature>
<gene>
    <name evidence="3" type="ORF">MIND_00085000</name>
</gene>
<keyword evidence="4" id="KW-1185">Reference proteome</keyword>
<feature type="compositionally biased region" description="Polar residues" evidence="1">
    <location>
        <begin position="580"/>
        <end position="592"/>
    </location>
</feature>
<evidence type="ECO:0000313" key="3">
    <source>
        <dbReference type="EMBL" id="KAF7315694.1"/>
    </source>
</evidence>
<dbReference type="AlphaFoldDB" id="A0A8H6TEA3"/>
<feature type="transmembrane region" description="Helical" evidence="2">
    <location>
        <begin position="302"/>
        <end position="325"/>
    </location>
</feature>
<feature type="compositionally biased region" description="Polar residues" evidence="1">
    <location>
        <begin position="527"/>
        <end position="544"/>
    </location>
</feature>
<organism evidence="3 4">
    <name type="scientific">Mycena indigotica</name>
    <dbReference type="NCBI Taxonomy" id="2126181"/>
    <lineage>
        <taxon>Eukaryota</taxon>
        <taxon>Fungi</taxon>
        <taxon>Dikarya</taxon>
        <taxon>Basidiomycota</taxon>
        <taxon>Agaricomycotina</taxon>
        <taxon>Agaricomycetes</taxon>
        <taxon>Agaricomycetidae</taxon>
        <taxon>Agaricales</taxon>
        <taxon>Marasmiineae</taxon>
        <taxon>Mycenaceae</taxon>
        <taxon>Mycena</taxon>
    </lineage>
</organism>
<dbReference type="OrthoDB" id="2576334at2759"/>
<feature type="compositionally biased region" description="Pro residues" evidence="1">
    <location>
        <begin position="513"/>
        <end position="522"/>
    </location>
</feature>
<evidence type="ECO:0000256" key="1">
    <source>
        <dbReference type="SAM" id="MobiDB-lite"/>
    </source>
</evidence>
<feature type="compositionally biased region" description="Basic and acidic residues" evidence="1">
    <location>
        <begin position="546"/>
        <end position="558"/>
    </location>
</feature>
<feature type="compositionally biased region" description="Low complexity" evidence="1">
    <location>
        <begin position="430"/>
        <end position="442"/>
    </location>
</feature>
<evidence type="ECO:0000256" key="2">
    <source>
        <dbReference type="SAM" id="Phobius"/>
    </source>
</evidence>
<feature type="region of interest" description="Disordered" evidence="1">
    <location>
        <begin position="430"/>
        <end position="562"/>
    </location>
</feature>
<reference evidence="3" key="1">
    <citation type="submission" date="2020-05" db="EMBL/GenBank/DDBJ databases">
        <title>Mycena genomes resolve the evolution of fungal bioluminescence.</title>
        <authorList>
            <person name="Tsai I.J."/>
        </authorList>
    </citation>
    <scope>NUCLEOTIDE SEQUENCE</scope>
    <source>
        <strain evidence="3">171206Taipei</strain>
    </source>
</reference>
<feature type="compositionally biased region" description="Polar residues" evidence="1">
    <location>
        <begin position="775"/>
        <end position="799"/>
    </location>
</feature>
<feature type="compositionally biased region" description="Low complexity" evidence="1">
    <location>
        <begin position="496"/>
        <end position="512"/>
    </location>
</feature>
<feature type="compositionally biased region" description="Low complexity" evidence="1">
    <location>
        <begin position="860"/>
        <end position="875"/>
    </location>
</feature>